<dbReference type="RefSeq" id="WP_327599312.1">
    <property type="nucleotide sequence ID" value="NZ_JAYXHS010000002.1"/>
</dbReference>
<comment type="subunit">
    <text evidence="6">Heterooligomer composed of large and small subunits.</text>
</comment>
<dbReference type="InterPro" id="IPR037004">
    <property type="entry name" value="Exonuc_VII_ssu_sf"/>
</dbReference>
<evidence type="ECO:0000256" key="2">
    <source>
        <dbReference type="ARBA" id="ARBA00022490"/>
    </source>
</evidence>
<proteinExistence type="inferred from homology"/>
<dbReference type="Gene3D" id="1.10.287.1040">
    <property type="entry name" value="Exonuclease VII, small subunit"/>
    <property type="match status" value="1"/>
</dbReference>
<evidence type="ECO:0000256" key="4">
    <source>
        <dbReference type="ARBA" id="ARBA00022801"/>
    </source>
</evidence>
<evidence type="ECO:0000313" key="8">
    <source>
        <dbReference type="Proteomes" id="UP001331561"/>
    </source>
</evidence>
<keyword evidence="3 6" id="KW-0540">Nuclease</keyword>
<keyword evidence="5 6" id="KW-0269">Exonuclease</keyword>
<keyword evidence="2 6" id="KW-0963">Cytoplasm</keyword>
<dbReference type="EMBL" id="JAYXHS010000002">
    <property type="protein sequence ID" value="MEC5386344.1"/>
    <property type="molecule type" value="Genomic_DNA"/>
</dbReference>
<comment type="function">
    <text evidence="6">Bidirectionally degrades single-stranded DNA into large acid-insoluble oligonucleotides, which are then degraded further into small acid-soluble oligonucleotides.</text>
</comment>
<dbReference type="NCBIfam" id="TIGR01280">
    <property type="entry name" value="xseB"/>
    <property type="match status" value="1"/>
</dbReference>
<dbReference type="HAMAP" id="MF_00337">
    <property type="entry name" value="Exonuc_7_S"/>
    <property type="match status" value="1"/>
</dbReference>
<comment type="subcellular location">
    <subcellularLocation>
        <location evidence="6">Cytoplasm</location>
    </subcellularLocation>
</comment>
<evidence type="ECO:0000256" key="3">
    <source>
        <dbReference type="ARBA" id="ARBA00022722"/>
    </source>
</evidence>
<reference evidence="7 8" key="1">
    <citation type="submission" date="2024-01" db="EMBL/GenBank/DDBJ databases">
        <title>Uliginosibacterium soil sp. nov.</title>
        <authorList>
            <person name="Lv Y."/>
        </authorList>
    </citation>
    <scope>NUCLEOTIDE SEQUENCE [LARGE SCALE GENOMIC DNA]</scope>
    <source>
        <strain evidence="7 8">H3</strain>
    </source>
</reference>
<dbReference type="InterPro" id="IPR003761">
    <property type="entry name" value="Exonuc_VII_S"/>
</dbReference>
<dbReference type="PANTHER" id="PTHR34137:SF1">
    <property type="entry name" value="EXODEOXYRIBONUCLEASE 7 SMALL SUBUNIT"/>
    <property type="match status" value="1"/>
</dbReference>
<protein>
    <recommendedName>
        <fullName evidence="6">Exodeoxyribonuclease 7 small subunit</fullName>
        <ecNumber evidence="6">3.1.11.6</ecNumber>
    </recommendedName>
    <alternativeName>
        <fullName evidence="6">Exodeoxyribonuclease VII small subunit</fullName>
        <shortName evidence="6">Exonuclease VII small subunit</shortName>
    </alternativeName>
</protein>
<evidence type="ECO:0000256" key="5">
    <source>
        <dbReference type="ARBA" id="ARBA00022839"/>
    </source>
</evidence>
<keyword evidence="8" id="KW-1185">Reference proteome</keyword>
<dbReference type="PANTHER" id="PTHR34137">
    <property type="entry name" value="EXODEOXYRIBONUCLEASE 7 SMALL SUBUNIT"/>
    <property type="match status" value="1"/>
</dbReference>
<accession>A0ABU6K3Y2</accession>
<evidence type="ECO:0000256" key="6">
    <source>
        <dbReference type="HAMAP-Rule" id="MF_00337"/>
    </source>
</evidence>
<dbReference type="NCBIfam" id="NF002140">
    <property type="entry name" value="PRK00977.1-4"/>
    <property type="match status" value="1"/>
</dbReference>
<keyword evidence="4 6" id="KW-0378">Hydrolase</keyword>
<dbReference type="EC" id="3.1.11.6" evidence="6"/>
<dbReference type="GO" id="GO:0008855">
    <property type="term" value="F:exodeoxyribonuclease VII activity"/>
    <property type="evidence" value="ECO:0007669"/>
    <property type="project" value="UniProtKB-EC"/>
</dbReference>
<evidence type="ECO:0000313" key="7">
    <source>
        <dbReference type="EMBL" id="MEC5386344.1"/>
    </source>
</evidence>
<evidence type="ECO:0000256" key="1">
    <source>
        <dbReference type="ARBA" id="ARBA00009998"/>
    </source>
</evidence>
<comment type="caution">
    <text evidence="7">The sequence shown here is derived from an EMBL/GenBank/DDBJ whole genome shotgun (WGS) entry which is preliminary data.</text>
</comment>
<dbReference type="Proteomes" id="UP001331561">
    <property type="component" value="Unassembled WGS sequence"/>
</dbReference>
<comment type="similarity">
    <text evidence="1 6">Belongs to the XseB family.</text>
</comment>
<sequence>MAPPKTSPTAKPDTKAALPERFEDAVGELEQIVAAMETGTLSLEESLARFQRGTQLLRHCRGALESAEQRIRVLQDGELRDLPADTDGE</sequence>
<gene>
    <name evidence="6" type="primary">xseB</name>
    <name evidence="7" type="ORF">VVD49_11465</name>
</gene>
<dbReference type="Pfam" id="PF02609">
    <property type="entry name" value="Exonuc_VII_S"/>
    <property type="match status" value="1"/>
</dbReference>
<name>A0ABU6K3Y2_9RHOO</name>
<organism evidence="7 8">
    <name type="scientific">Uliginosibacterium silvisoli</name>
    <dbReference type="NCBI Taxonomy" id="3114758"/>
    <lineage>
        <taxon>Bacteria</taxon>
        <taxon>Pseudomonadati</taxon>
        <taxon>Pseudomonadota</taxon>
        <taxon>Betaproteobacteria</taxon>
        <taxon>Rhodocyclales</taxon>
        <taxon>Zoogloeaceae</taxon>
        <taxon>Uliginosibacterium</taxon>
    </lineage>
</organism>
<comment type="catalytic activity">
    <reaction evidence="6">
        <text>Exonucleolytic cleavage in either 5'- to 3'- or 3'- to 5'-direction to yield nucleoside 5'-phosphates.</text>
        <dbReference type="EC" id="3.1.11.6"/>
    </reaction>
</comment>
<dbReference type="SUPFAM" id="SSF116842">
    <property type="entry name" value="XseB-like"/>
    <property type="match status" value="1"/>
</dbReference>